<dbReference type="Gene3D" id="3.40.50.620">
    <property type="entry name" value="HUPs"/>
    <property type="match status" value="1"/>
</dbReference>
<dbReference type="InterPro" id="IPR009080">
    <property type="entry name" value="tRNAsynth_Ia_anticodon-bd"/>
</dbReference>
<gene>
    <name evidence="9" type="primary">argS</name>
    <name evidence="13" type="ORF">NEPTK9_000225</name>
</gene>
<keyword evidence="5 9" id="KW-0067">ATP-binding</keyword>
<sequence>MHVFMGNFETSPLDNFGEYPHHHLLMENLSEQLQEQATKILKELFPTVEPGADITQSTNPRFGHYQCNSAMKLAKQLKENPRKVAEQIKEKWELGKMIEKLEIAGPGFINITLKEDFLSKELTAVAADPRLGVPPLKEKKKVIVEFSSPNVAKELHVGHLRSTIIGESLARLFEFLGHDVLRLNHIGDWGTQFGMLITYLKEKEPEILAGEKETDLSSLMHWYKESKKIFDADPDFKKRAQLQVVSLQGGEKEALAAWEKIREISRKGFQEIYDFLDVSLEERGESFYNPMLAQVVQDYEAKGVLEESDGAKCVFLEGFKAKDGSPLPLILQKSDGGYNYATTDSAALRQRVQEEKADRIIYVVDAGQQLHFQMVFGAATKAGYYDPEKTEVEHVPFGVVLGADGKKFKTRSGETEKLIDLLQEAVRRARLLLEERREEATEKELDESAKILGVDAVKYADLSCHRVKDYLFSYDRMLKFDGNTAAYLLYSYVRIQGIKRKCNKDINALFATTPIVLTHPTEIALGLHARQFGETLSHMDRELLPNRLSDYLYELAEKFHAFFRDCRVEGTPEESSRLVLCELTARILAQGLQILGLKTLDRM</sequence>
<feature type="domain" description="DALR anticodon binding" evidence="11">
    <location>
        <begin position="488"/>
        <end position="603"/>
    </location>
</feature>
<evidence type="ECO:0000256" key="6">
    <source>
        <dbReference type="ARBA" id="ARBA00022917"/>
    </source>
</evidence>
<dbReference type="SUPFAM" id="SSF55190">
    <property type="entry name" value="Arginyl-tRNA synthetase (ArgRS), N-terminal 'additional' domain"/>
    <property type="match status" value="1"/>
</dbReference>
<feature type="domain" description="Arginyl tRNA synthetase N-terminal" evidence="12">
    <location>
        <begin position="31"/>
        <end position="113"/>
    </location>
</feature>
<keyword evidence="7 9" id="KW-0030">Aminoacyl-tRNA synthetase</keyword>
<dbReference type="InterPro" id="IPR036695">
    <property type="entry name" value="Arg-tRNA-synth_N_sf"/>
</dbReference>
<evidence type="ECO:0000259" key="12">
    <source>
        <dbReference type="SMART" id="SM01016"/>
    </source>
</evidence>
<dbReference type="Pfam" id="PF00750">
    <property type="entry name" value="tRNA-synt_1d"/>
    <property type="match status" value="1"/>
</dbReference>
<dbReference type="InterPro" id="IPR001412">
    <property type="entry name" value="aa-tRNA-synth_I_CS"/>
</dbReference>
<comment type="catalytic activity">
    <reaction evidence="8 9">
        <text>tRNA(Arg) + L-arginine + ATP = L-arginyl-tRNA(Arg) + AMP + diphosphate</text>
        <dbReference type="Rhea" id="RHEA:20301"/>
        <dbReference type="Rhea" id="RHEA-COMP:9658"/>
        <dbReference type="Rhea" id="RHEA-COMP:9673"/>
        <dbReference type="ChEBI" id="CHEBI:30616"/>
        <dbReference type="ChEBI" id="CHEBI:32682"/>
        <dbReference type="ChEBI" id="CHEBI:33019"/>
        <dbReference type="ChEBI" id="CHEBI:78442"/>
        <dbReference type="ChEBI" id="CHEBI:78513"/>
        <dbReference type="ChEBI" id="CHEBI:456215"/>
        <dbReference type="EC" id="6.1.1.19"/>
    </reaction>
</comment>
<evidence type="ECO:0000256" key="7">
    <source>
        <dbReference type="ARBA" id="ARBA00023146"/>
    </source>
</evidence>
<feature type="short sequence motif" description="'HIGH' region" evidence="9">
    <location>
        <begin position="149"/>
        <end position="159"/>
    </location>
</feature>
<dbReference type="InterPro" id="IPR035684">
    <property type="entry name" value="ArgRS_core"/>
</dbReference>
<keyword evidence="6 9" id="KW-0648">Protein biosynthesis</keyword>
<dbReference type="InterPro" id="IPR005148">
    <property type="entry name" value="Arg-tRNA-synth_N"/>
</dbReference>
<evidence type="ECO:0000256" key="1">
    <source>
        <dbReference type="ARBA" id="ARBA00005594"/>
    </source>
</evidence>
<dbReference type="NCBIfam" id="TIGR00456">
    <property type="entry name" value="argS"/>
    <property type="match status" value="1"/>
</dbReference>
<organism evidence="13 14">
    <name type="scientific">Candidatus Neptunichlamydia vexilliferae</name>
    <dbReference type="NCBI Taxonomy" id="1651774"/>
    <lineage>
        <taxon>Bacteria</taxon>
        <taxon>Pseudomonadati</taxon>
        <taxon>Chlamydiota</taxon>
        <taxon>Chlamydiia</taxon>
        <taxon>Parachlamydiales</taxon>
        <taxon>Simkaniaceae</taxon>
        <taxon>Candidatus Neptunichlamydia</taxon>
    </lineage>
</organism>
<dbReference type="CDD" id="cd00671">
    <property type="entry name" value="ArgRS_core"/>
    <property type="match status" value="1"/>
</dbReference>
<comment type="caution">
    <text evidence="13">The sequence shown here is derived from an EMBL/GenBank/DDBJ whole genome shotgun (WGS) entry which is preliminary data.</text>
</comment>
<evidence type="ECO:0000256" key="10">
    <source>
        <dbReference type="RuleBase" id="RU363038"/>
    </source>
</evidence>
<dbReference type="HAMAP" id="MF_00123">
    <property type="entry name" value="Arg_tRNA_synth"/>
    <property type="match status" value="1"/>
</dbReference>
<dbReference type="PANTHER" id="PTHR11956:SF5">
    <property type="entry name" value="ARGININE--TRNA LIGASE, CYTOPLASMIC"/>
    <property type="match status" value="1"/>
</dbReference>
<dbReference type="SUPFAM" id="SSF52374">
    <property type="entry name" value="Nucleotidylyl transferase"/>
    <property type="match status" value="1"/>
</dbReference>
<dbReference type="PRINTS" id="PR01038">
    <property type="entry name" value="TRNASYNTHARG"/>
</dbReference>
<dbReference type="PANTHER" id="PTHR11956">
    <property type="entry name" value="ARGINYL-TRNA SYNTHETASE"/>
    <property type="match status" value="1"/>
</dbReference>
<protein>
    <recommendedName>
        <fullName evidence="9">Arginine--tRNA ligase</fullName>
        <ecNumber evidence="9">6.1.1.19</ecNumber>
    </recommendedName>
    <alternativeName>
        <fullName evidence="9">Arginyl-tRNA synthetase</fullName>
        <shortName evidence="9">ArgRS</shortName>
    </alternativeName>
</protein>
<dbReference type="SUPFAM" id="SSF47323">
    <property type="entry name" value="Anticodon-binding domain of a subclass of class I aminoacyl-tRNA synthetases"/>
    <property type="match status" value="1"/>
</dbReference>
<comment type="similarity">
    <text evidence="1 9 10">Belongs to the class-I aminoacyl-tRNA synthetase family.</text>
</comment>
<evidence type="ECO:0000256" key="4">
    <source>
        <dbReference type="ARBA" id="ARBA00022741"/>
    </source>
</evidence>
<dbReference type="Gene3D" id="3.30.1360.70">
    <property type="entry name" value="Arginyl tRNA synthetase N-terminal domain"/>
    <property type="match status" value="1"/>
</dbReference>
<evidence type="ECO:0000313" key="13">
    <source>
        <dbReference type="EMBL" id="MBF5058726.1"/>
    </source>
</evidence>
<dbReference type="InterPro" id="IPR014729">
    <property type="entry name" value="Rossmann-like_a/b/a_fold"/>
</dbReference>
<dbReference type="SMART" id="SM00836">
    <property type="entry name" value="DALR_1"/>
    <property type="match status" value="1"/>
</dbReference>
<keyword evidence="3 9" id="KW-0436">Ligase</keyword>
<dbReference type="Pfam" id="PF03485">
    <property type="entry name" value="Arg_tRNA_synt_N"/>
    <property type="match status" value="1"/>
</dbReference>
<dbReference type="Pfam" id="PF05746">
    <property type="entry name" value="DALR_1"/>
    <property type="match status" value="1"/>
</dbReference>
<keyword evidence="2 9" id="KW-0963">Cytoplasm</keyword>
<accession>A0ABS0AX57</accession>
<evidence type="ECO:0000256" key="8">
    <source>
        <dbReference type="ARBA" id="ARBA00049339"/>
    </source>
</evidence>
<evidence type="ECO:0000256" key="3">
    <source>
        <dbReference type="ARBA" id="ARBA00022598"/>
    </source>
</evidence>
<evidence type="ECO:0000256" key="9">
    <source>
        <dbReference type="HAMAP-Rule" id="MF_00123"/>
    </source>
</evidence>
<comment type="subunit">
    <text evidence="9">Monomer.</text>
</comment>
<proteinExistence type="inferred from homology"/>
<dbReference type="GO" id="GO:0004814">
    <property type="term" value="F:arginine-tRNA ligase activity"/>
    <property type="evidence" value="ECO:0007669"/>
    <property type="project" value="UniProtKB-EC"/>
</dbReference>
<reference evidence="13 14" key="1">
    <citation type="submission" date="2020-01" db="EMBL/GenBank/DDBJ databases">
        <title>Draft genome sequence of Cand. Neptunochlamydia vexilliferae K9.</title>
        <authorList>
            <person name="Schulz F."/>
            <person name="Koestlbacher S."/>
            <person name="Wascher F."/>
            <person name="Pizzetti I."/>
            <person name="Horn M."/>
        </authorList>
    </citation>
    <scope>NUCLEOTIDE SEQUENCE [LARGE SCALE GENOMIC DNA]</scope>
    <source>
        <strain evidence="13 14">K9</strain>
    </source>
</reference>
<keyword evidence="4 9" id="KW-0547">Nucleotide-binding</keyword>
<name>A0ABS0AX57_9BACT</name>
<evidence type="ECO:0000259" key="11">
    <source>
        <dbReference type="SMART" id="SM00836"/>
    </source>
</evidence>
<evidence type="ECO:0000313" key="14">
    <source>
        <dbReference type="Proteomes" id="UP001194714"/>
    </source>
</evidence>
<dbReference type="Gene3D" id="1.10.730.10">
    <property type="entry name" value="Isoleucyl-tRNA Synthetase, Domain 1"/>
    <property type="match status" value="1"/>
</dbReference>
<evidence type="ECO:0000256" key="5">
    <source>
        <dbReference type="ARBA" id="ARBA00022840"/>
    </source>
</evidence>
<dbReference type="PROSITE" id="PS00178">
    <property type="entry name" value="AA_TRNA_LIGASE_I"/>
    <property type="match status" value="1"/>
</dbReference>
<dbReference type="SMART" id="SM01016">
    <property type="entry name" value="Arg_tRNA_synt_N"/>
    <property type="match status" value="1"/>
</dbReference>
<comment type="subcellular location">
    <subcellularLocation>
        <location evidence="9">Cytoplasm</location>
    </subcellularLocation>
</comment>
<evidence type="ECO:0000256" key="2">
    <source>
        <dbReference type="ARBA" id="ARBA00022490"/>
    </source>
</evidence>
<dbReference type="EC" id="6.1.1.19" evidence="9"/>
<dbReference type="EMBL" id="JAAEJV010000003">
    <property type="protein sequence ID" value="MBF5058726.1"/>
    <property type="molecule type" value="Genomic_DNA"/>
</dbReference>
<keyword evidence="14" id="KW-1185">Reference proteome</keyword>
<dbReference type="Proteomes" id="UP001194714">
    <property type="component" value="Unassembled WGS sequence"/>
</dbReference>
<dbReference type="InterPro" id="IPR001278">
    <property type="entry name" value="Arg-tRNA-ligase"/>
</dbReference>
<dbReference type="InterPro" id="IPR008909">
    <property type="entry name" value="DALR_anticod-bd"/>
</dbReference>